<dbReference type="NCBIfam" id="TIGR02937">
    <property type="entry name" value="sigma70-ECF"/>
    <property type="match status" value="1"/>
</dbReference>
<organism evidence="3 4">
    <name type="scientific">Paenibacillus allorhizosphaerae</name>
    <dbReference type="NCBI Taxonomy" id="2849866"/>
    <lineage>
        <taxon>Bacteria</taxon>
        <taxon>Bacillati</taxon>
        <taxon>Bacillota</taxon>
        <taxon>Bacilli</taxon>
        <taxon>Bacillales</taxon>
        <taxon>Paenibacillaceae</taxon>
        <taxon>Paenibacillus</taxon>
    </lineage>
</organism>
<sequence>MTTNESDYGALYNSYRPLLFSLAYRMLGSVMDAEDIVHEAFLAVGKSGTEHVSNIQSYLCKIVTNRCINYTQSSGKRREVYVGTWLPEPLIGDAGNIADPLQSYIHKESISTAYLLLLQQLTYVERAVFLLREALQYDYDEIADIVGKTSTNCRQIYHRAKRSVGNYTDANDAVSHTQEDQIAPSPSSEQMFHLVELFMNALANADTAQLMNVLSIDATLFADGGGKVTAPLRPLHGSERISIFLVGLRAKVSFDVSYHLTEVNGGPGIILKTNTQTVAVFSFKIEKLRIVELYTVGNPDKLAHIG</sequence>
<dbReference type="EMBL" id="CAJVCE010000053">
    <property type="protein sequence ID" value="CAG7658995.1"/>
    <property type="molecule type" value="Genomic_DNA"/>
</dbReference>
<evidence type="ECO:0000259" key="2">
    <source>
        <dbReference type="Pfam" id="PF08281"/>
    </source>
</evidence>
<dbReference type="InterPro" id="IPR013249">
    <property type="entry name" value="RNA_pol_sigma70_r4_t2"/>
</dbReference>
<accession>A0ABM8VUJ7</accession>
<proteinExistence type="predicted"/>
<comment type="caution">
    <text evidence="3">The sequence shown here is derived from an EMBL/GenBank/DDBJ whole genome shotgun (WGS) entry which is preliminary data.</text>
</comment>
<dbReference type="Pfam" id="PF04542">
    <property type="entry name" value="Sigma70_r2"/>
    <property type="match status" value="1"/>
</dbReference>
<dbReference type="NCBIfam" id="NF007214">
    <property type="entry name" value="PRK09636.1"/>
    <property type="match status" value="1"/>
</dbReference>
<keyword evidence="4" id="KW-1185">Reference proteome</keyword>
<dbReference type="Pfam" id="PF08281">
    <property type="entry name" value="Sigma70_r4_2"/>
    <property type="match status" value="1"/>
</dbReference>
<dbReference type="InterPro" id="IPR007627">
    <property type="entry name" value="RNA_pol_sigma70_r2"/>
</dbReference>
<dbReference type="PANTHER" id="PTHR30173">
    <property type="entry name" value="SIGMA 19 FACTOR"/>
    <property type="match status" value="1"/>
</dbReference>
<evidence type="ECO:0000313" key="4">
    <source>
        <dbReference type="Proteomes" id="UP000730618"/>
    </source>
</evidence>
<dbReference type="RefSeq" id="WP_218103367.1">
    <property type="nucleotide sequence ID" value="NZ_CAJVCE010000053.1"/>
</dbReference>
<evidence type="ECO:0000313" key="3">
    <source>
        <dbReference type="EMBL" id="CAG7658995.1"/>
    </source>
</evidence>
<dbReference type="InterPro" id="IPR052704">
    <property type="entry name" value="ECF_Sigma-70_Domain"/>
</dbReference>
<feature type="domain" description="RNA polymerase sigma-70 region 2" evidence="1">
    <location>
        <begin position="11"/>
        <end position="73"/>
    </location>
</feature>
<dbReference type="InterPro" id="IPR014284">
    <property type="entry name" value="RNA_pol_sigma-70_dom"/>
</dbReference>
<gene>
    <name evidence="3" type="primary">sigJ_9</name>
    <name evidence="3" type="ORF">PAECIP111802_07250</name>
</gene>
<dbReference type="PANTHER" id="PTHR30173:SF36">
    <property type="entry name" value="ECF RNA POLYMERASE SIGMA FACTOR SIGJ"/>
    <property type="match status" value="1"/>
</dbReference>
<protein>
    <submittedName>
        <fullName evidence="3">ECF RNA polymerase sigma factor SigJ</fullName>
    </submittedName>
</protein>
<feature type="domain" description="RNA polymerase sigma factor 70 region 4 type 2" evidence="2">
    <location>
        <begin position="113"/>
        <end position="162"/>
    </location>
</feature>
<reference evidence="3 4" key="1">
    <citation type="submission" date="2021-06" db="EMBL/GenBank/DDBJ databases">
        <authorList>
            <person name="Criscuolo A."/>
        </authorList>
    </citation>
    <scope>NUCLEOTIDE SEQUENCE [LARGE SCALE GENOMIC DNA]</scope>
    <source>
        <strain evidence="4">CIP 111802</strain>
    </source>
</reference>
<name>A0ABM8VUJ7_9BACL</name>
<evidence type="ECO:0000259" key="1">
    <source>
        <dbReference type="Pfam" id="PF04542"/>
    </source>
</evidence>
<dbReference type="Proteomes" id="UP000730618">
    <property type="component" value="Unassembled WGS sequence"/>
</dbReference>